<evidence type="ECO:0000256" key="2">
    <source>
        <dbReference type="ARBA" id="ARBA00022679"/>
    </source>
</evidence>
<evidence type="ECO:0000313" key="4">
    <source>
        <dbReference type="EMBL" id="BCA86946.1"/>
    </source>
</evidence>
<dbReference type="EMBL" id="AP022822">
    <property type="protein sequence ID" value="BCA86946.1"/>
    <property type="molecule type" value="Genomic_DNA"/>
</dbReference>
<evidence type="ECO:0000313" key="5">
    <source>
        <dbReference type="Proteomes" id="UP000502998"/>
    </source>
</evidence>
<dbReference type="PROSITE" id="PS00101">
    <property type="entry name" value="HEXAPEP_TRANSFERASES"/>
    <property type="match status" value="1"/>
</dbReference>
<dbReference type="InterPro" id="IPR011004">
    <property type="entry name" value="Trimer_LpxA-like_sf"/>
</dbReference>
<dbReference type="InterPro" id="IPR018357">
    <property type="entry name" value="Hexapep_transf_CS"/>
</dbReference>
<keyword evidence="2 4" id="KW-0808">Transferase</keyword>
<dbReference type="GO" id="GO:0008374">
    <property type="term" value="F:O-acyltransferase activity"/>
    <property type="evidence" value="ECO:0007669"/>
    <property type="project" value="TreeGrafter"/>
</dbReference>
<keyword evidence="5" id="KW-1185">Reference proteome</keyword>
<gene>
    <name evidence="4" type="ORF">EsVE80_24690</name>
</gene>
<dbReference type="InterPro" id="IPR001451">
    <property type="entry name" value="Hexapep"/>
</dbReference>
<sequence>MRNDLLTSIQNKKIFQNSDIFEKIHEIKSKNEETLFQLNATYHSNSEILKYLEMTTAQKIDPTVSISLPFFSDFGRHIKFGKNIFINQNVSFVDLGGITVEDQVLIGPMSRLITVNHLIDPVERRGLFVSPIKIKKNAWIGANVTILPGVTIGENSIVAADSTVTKDVADNVIVAGSPATIKKVIGEEKYA</sequence>
<dbReference type="SUPFAM" id="SSF51161">
    <property type="entry name" value="Trimeric LpxA-like enzymes"/>
    <property type="match status" value="1"/>
</dbReference>
<dbReference type="AlphaFoldDB" id="A0A679INS8"/>
<organism evidence="4 5">
    <name type="scientific">Enterococcus saigonensis</name>
    <dbReference type="NCBI Taxonomy" id="1805431"/>
    <lineage>
        <taxon>Bacteria</taxon>
        <taxon>Bacillati</taxon>
        <taxon>Bacillota</taxon>
        <taxon>Bacilli</taxon>
        <taxon>Lactobacillales</taxon>
        <taxon>Enterococcaceae</taxon>
        <taxon>Enterococcus</taxon>
    </lineage>
</organism>
<dbReference type="Proteomes" id="UP000502998">
    <property type="component" value="Chromosome"/>
</dbReference>
<dbReference type="PANTHER" id="PTHR23416">
    <property type="entry name" value="SIALIC ACID SYNTHASE-RELATED"/>
    <property type="match status" value="1"/>
</dbReference>
<dbReference type="RefSeq" id="WP_173103992.1">
    <property type="nucleotide sequence ID" value="NZ_AP022822.1"/>
</dbReference>
<evidence type="ECO:0000256" key="3">
    <source>
        <dbReference type="ARBA" id="ARBA00022737"/>
    </source>
</evidence>
<dbReference type="Gene3D" id="2.160.10.10">
    <property type="entry name" value="Hexapeptide repeat proteins"/>
    <property type="match status" value="1"/>
</dbReference>
<dbReference type="InterPro" id="IPR051159">
    <property type="entry name" value="Hexapeptide_acetyltransf"/>
</dbReference>
<protein>
    <submittedName>
        <fullName evidence="4">Acetyltransferase</fullName>
    </submittedName>
</protein>
<dbReference type="PANTHER" id="PTHR23416:SF23">
    <property type="entry name" value="ACETYLTRANSFERASE C18B11.09C-RELATED"/>
    <property type="match status" value="1"/>
</dbReference>
<evidence type="ECO:0000256" key="1">
    <source>
        <dbReference type="ARBA" id="ARBA00007274"/>
    </source>
</evidence>
<accession>A0A679INS8</accession>
<name>A0A679INS8_9ENTE</name>
<reference evidence="4 5" key="1">
    <citation type="submission" date="2020-02" db="EMBL/GenBank/DDBJ databases">
        <title>Characterization of vanA genotype vancomycin-resistant Enterococcus saigonensis VE80.</title>
        <authorList>
            <person name="Harada T."/>
            <person name="Motooka D."/>
            <person name="Nakamura S."/>
            <person name="Yamamoto Y."/>
            <person name="Kawahara R."/>
            <person name="Kawatsu K."/>
        </authorList>
    </citation>
    <scope>NUCLEOTIDE SEQUENCE [LARGE SCALE GENOMIC DNA]</scope>
    <source>
        <strain evidence="4 5">VE80</strain>
    </source>
</reference>
<keyword evidence="3" id="KW-0677">Repeat</keyword>
<proteinExistence type="inferred from homology"/>
<comment type="similarity">
    <text evidence="1">Belongs to the transferase hexapeptide repeat family.</text>
</comment>
<dbReference type="Pfam" id="PF00132">
    <property type="entry name" value="Hexapep"/>
    <property type="match status" value="1"/>
</dbReference>
<dbReference type="KEGG" id="esg:EsVE80_24690"/>